<dbReference type="InterPro" id="IPR041183">
    <property type="entry name" value="Cyclophilin-like"/>
</dbReference>
<organism evidence="4 5">
    <name type="scientific">Desulfosporosinus orientis (strain ATCC 19365 / DSM 765 / NCIMB 8382 / VKM B-1628 / Singapore I)</name>
    <name type="common">Desulfotomaculum orientis</name>
    <dbReference type="NCBI Taxonomy" id="768706"/>
    <lineage>
        <taxon>Bacteria</taxon>
        <taxon>Bacillati</taxon>
        <taxon>Bacillota</taxon>
        <taxon>Clostridia</taxon>
        <taxon>Eubacteriales</taxon>
        <taxon>Desulfitobacteriaceae</taxon>
        <taxon>Desulfosporosinus</taxon>
    </lineage>
</organism>
<feature type="signal peptide" evidence="2">
    <location>
        <begin position="1"/>
        <end position="21"/>
    </location>
</feature>
<feature type="compositionally biased region" description="Polar residues" evidence="1">
    <location>
        <begin position="128"/>
        <end position="139"/>
    </location>
</feature>
<gene>
    <name evidence="4" type="ordered locus">Desor_3127</name>
</gene>
<feature type="domain" description="Cyclophilin-like" evidence="3">
    <location>
        <begin position="161"/>
        <end position="268"/>
    </location>
</feature>
<protein>
    <recommendedName>
        <fullName evidence="3">Cyclophilin-like domain-containing protein</fullName>
    </recommendedName>
</protein>
<dbReference type="Gene3D" id="2.40.100.20">
    <property type="match status" value="1"/>
</dbReference>
<evidence type="ECO:0000259" key="3">
    <source>
        <dbReference type="Pfam" id="PF18050"/>
    </source>
</evidence>
<evidence type="ECO:0000313" key="5">
    <source>
        <dbReference type="Proteomes" id="UP000006346"/>
    </source>
</evidence>
<dbReference type="eggNOG" id="COG4925">
    <property type="taxonomic scope" value="Bacteria"/>
</dbReference>
<accession>G7W6K3</accession>
<evidence type="ECO:0000313" key="4">
    <source>
        <dbReference type="EMBL" id="AET68641.1"/>
    </source>
</evidence>
<dbReference type="AlphaFoldDB" id="G7W6K3"/>
<feature type="chain" id="PRO_5038551121" description="Cyclophilin-like domain-containing protein" evidence="2">
    <location>
        <begin position="22"/>
        <end position="272"/>
    </location>
</feature>
<dbReference type="Proteomes" id="UP000006346">
    <property type="component" value="Chromosome"/>
</dbReference>
<dbReference type="InterPro" id="IPR029000">
    <property type="entry name" value="Cyclophilin-like_dom_sf"/>
</dbReference>
<keyword evidence="5" id="KW-1185">Reference proteome</keyword>
<feature type="region of interest" description="Disordered" evidence="1">
    <location>
        <begin position="23"/>
        <end position="156"/>
    </location>
</feature>
<dbReference type="PROSITE" id="PS51257">
    <property type="entry name" value="PROKAR_LIPOPROTEIN"/>
    <property type="match status" value="1"/>
</dbReference>
<name>G7W6K3_DESOD</name>
<dbReference type="PATRIC" id="fig|768706.3.peg.3149"/>
<keyword evidence="2" id="KW-0732">Signal</keyword>
<dbReference type="KEGG" id="dor:Desor_3127"/>
<sequence length="272" mass="29355">MKRLCVWIFAAALLISLSACSSNKAAPQNNSSESLTIIDNTESGQETEVSAIDDTETADINTSVPSETPGIQESASDALVTSSPENSGTTRPSTATDTSAPALTQPAETAKPPNPPTLAPTQPAETARPSTAPDSQTPSPAKPTESEEPTNMETSEIKVRITVSGQELTAALDNNATTQALIKKLPLTLPMMDLYGREMCYRFTDELPANEVQTRNFQLGEIIYWPPRHSFVIMYKQDGEQFSMQHVGQIDSGVEIFNETGDAEVTFELIDD</sequence>
<reference evidence="4 5" key="2">
    <citation type="journal article" date="2012" name="J. Bacteriol.">
        <title>Complete genome sequences of Desulfosporosinus orientis DSM765T, Desulfosporosinus youngiae DSM17734T, Desulfosporosinus meridiei DSM13257T, and Desulfosporosinus acidiphilus DSM22704T.</title>
        <authorList>
            <person name="Pester M."/>
            <person name="Brambilla E."/>
            <person name="Alazard D."/>
            <person name="Rattei T."/>
            <person name="Weinmaier T."/>
            <person name="Han J."/>
            <person name="Lucas S."/>
            <person name="Lapidus A."/>
            <person name="Cheng J.F."/>
            <person name="Goodwin L."/>
            <person name="Pitluck S."/>
            <person name="Peters L."/>
            <person name="Ovchinnikova G."/>
            <person name="Teshima H."/>
            <person name="Detter J.C."/>
            <person name="Han C.S."/>
            <person name="Tapia R."/>
            <person name="Land M.L."/>
            <person name="Hauser L."/>
            <person name="Kyrpides N.C."/>
            <person name="Ivanova N.N."/>
            <person name="Pagani I."/>
            <person name="Huntmann M."/>
            <person name="Wei C.L."/>
            <person name="Davenport K.W."/>
            <person name="Daligault H."/>
            <person name="Chain P.S."/>
            <person name="Chen A."/>
            <person name="Mavromatis K."/>
            <person name="Markowitz V."/>
            <person name="Szeto E."/>
            <person name="Mikhailova N."/>
            <person name="Pati A."/>
            <person name="Wagner M."/>
            <person name="Woyke T."/>
            <person name="Ollivier B."/>
            <person name="Klenk H.P."/>
            <person name="Spring S."/>
            <person name="Loy A."/>
        </authorList>
    </citation>
    <scope>NUCLEOTIDE SEQUENCE [LARGE SCALE GENOMIC DNA]</scope>
    <source>
        <strain evidence="5">ATCC 19365 / DSM 765 / NCIMB 8382 / VKM B-1628</strain>
    </source>
</reference>
<evidence type="ECO:0000256" key="2">
    <source>
        <dbReference type="SAM" id="SignalP"/>
    </source>
</evidence>
<dbReference type="HOGENOM" id="CLU_1022071_0_0_9"/>
<dbReference type="Pfam" id="PF18050">
    <property type="entry name" value="Cyclophil_like2"/>
    <property type="match status" value="1"/>
</dbReference>
<evidence type="ECO:0000256" key="1">
    <source>
        <dbReference type="SAM" id="MobiDB-lite"/>
    </source>
</evidence>
<feature type="compositionally biased region" description="Polar residues" evidence="1">
    <location>
        <begin position="58"/>
        <end position="102"/>
    </location>
</feature>
<proteinExistence type="predicted"/>
<dbReference type="STRING" id="768706.Desor_3127"/>
<dbReference type="RefSeq" id="WP_014185449.1">
    <property type="nucleotide sequence ID" value="NC_016584.1"/>
</dbReference>
<dbReference type="EMBL" id="CP003108">
    <property type="protein sequence ID" value="AET68641.1"/>
    <property type="molecule type" value="Genomic_DNA"/>
</dbReference>
<feature type="compositionally biased region" description="Polar residues" evidence="1">
    <location>
        <begin position="23"/>
        <end position="48"/>
    </location>
</feature>
<dbReference type="SUPFAM" id="SSF50891">
    <property type="entry name" value="Cyclophilin-like"/>
    <property type="match status" value="1"/>
</dbReference>
<reference evidence="5" key="1">
    <citation type="submission" date="2011-11" db="EMBL/GenBank/DDBJ databases">
        <title>Complete sequence of Desulfosporosinus orientis DSM 765.</title>
        <authorList>
            <person name="Lucas S."/>
            <person name="Han J."/>
            <person name="Lapidus A."/>
            <person name="Cheng J.-F."/>
            <person name="Goodwin L."/>
            <person name="Pitluck S."/>
            <person name="Peters L."/>
            <person name="Ovchinnikova G."/>
            <person name="Teshima H."/>
            <person name="Detter J.C."/>
            <person name="Han C."/>
            <person name="Tapia R."/>
            <person name="Land M."/>
            <person name="Hauser L."/>
            <person name="Kyrpides N."/>
            <person name="Ivanova N."/>
            <person name="Pagani I."/>
            <person name="Pester M."/>
            <person name="Spring S."/>
            <person name="Ollivier B."/>
            <person name="Rattei T."/>
            <person name="Klenk H.-P."/>
            <person name="Wagner M."/>
            <person name="Loy A."/>
            <person name="Woyke T."/>
        </authorList>
    </citation>
    <scope>NUCLEOTIDE SEQUENCE [LARGE SCALE GENOMIC DNA]</scope>
    <source>
        <strain evidence="5">ATCC 19365 / DSM 765 / NCIMB 8382 / VKM B-1628</strain>
    </source>
</reference>